<evidence type="ECO:0000313" key="1">
    <source>
        <dbReference type="EMBL" id="CAG8253725.1"/>
    </source>
</evidence>
<comment type="caution">
    <text evidence="1">The sequence shown here is derived from an EMBL/GenBank/DDBJ whole genome shotgun (WGS) entry which is preliminary data.</text>
</comment>
<evidence type="ECO:0000313" key="2">
    <source>
        <dbReference type="Proteomes" id="UP001152649"/>
    </source>
</evidence>
<gene>
    <name evidence="1" type="ORF">PSALAMII_LOCUS776</name>
</gene>
<dbReference type="OrthoDB" id="5429634at2759"/>
<protein>
    <submittedName>
        <fullName evidence="1">Uncharacterized protein</fullName>
    </submittedName>
</protein>
<proteinExistence type="predicted"/>
<keyword evidence="2" id="KW-1185">Reference proteome</keyword>
<accession>A0A9W4IBW6</accession>
<reference evidence="1" key="1">
    <citation type="submission" date="2021-07" db="EMBL/GenBank/DDBJ databases">
        <authorList>
            <person name="Branca A.L. A."/>
        </authorList>
    </citation>
    <scope>NUCLEOTIDE SEQUENCE</scope>
</reference>
<dbReference type="Proteomes" id="UP001152649">
    <property type="component" value="Unassembled WGS sequence"/>
</dbReference>
<dbReference type="EMBL" id="CAJVPG010000023">
    <property type="protein sequence ID" value="CAG8253725.1"/>
    <property type="molecule type" value="Genomic_DNA"/>
</dbReference>
<sequence length="84" mass="9492">MENRTKIHWIRTSDDNKLSSLAKEQARTAIQEDALPQEHIPRMKSTTLNIARSQAVPCSELPENIGRHAKRVDAALPGKHTRLL</sequence>
<organism evidence="1 2">
    <name type="scientific">Penicillium salamii</name>
    <dbReference type="NCBI Taxonomy" id="1612424"/>
    <lineage>
        <taxon>Eukaryota</taxon>
        <taxon>Fungi</taxon>
        <taxon>Dikarya</taxon>
        <taxon>Ascomycota</taxon>
        <taxon>Pezizomycotina</taxon>
        <taxon>Eurotiomycetes</taxon>
        <taxon>Eurotiomycetidae</taxon>
        <taxon>Eurotiales</taxon>
        <taxon>Aspergillaceae</taxon>
        <taxon>Penicillium</taxon>
    </lineage>
</organism>
<name>A0A9W4IBW6_9EURO</name>
<dbReference type="AlphaFoldDB" id="A0A9W4IBW6"/>